<dbReference type="RefSeq" id="XP_010916241.1">
    <property type="nucleotide sequence ID" value="XM_010917939.3"/>
</dbReference>
<dbReference type="GO" id="GO:0051301">
    <property type="term" value="P:cell division"/>
    <property type="evidence" value="ECO:0007669"/>
    <property type="project" value="UniProtKB-KW"/>
</dbReference>
<dbReference type="InterPro" id="IPR039361">
    <property type="entry name" value="Cyclin"/>
</dbReference>
<dbReference type="Proteomes" id="UP000504607">
    <property type="component" value="Chromosome 3"/>
</dbReference>
<evidence type="ECO:0000259" key="6">
    <source>
        <dbReference type="SMART" id="SM00385"/>
    </source>
</evidence>
<dbReference type="AlphaFoldDB" id="A0A6I9QW87"/>
<dbReference type="GeneID" id="105041121"/>
<feature type="region of interest" description="Disordered" evidence="5">
    <location>
        <begin position="123"/>
        <end position="161"/>
    </location>
</feature>
<evidence type="ECO:0000313" key="8">
    <source>
        <dbReference type="RefSeq" id="XP_010916241.1"/>
    </source>
</evidence>
<dbReference type="FunCoup" id="A0A6I9QW87">
    <property type="interactions" value="1132"/>
</dbReference>
<dbReference type="PANTHER" id="PTHR10177">
    <property type="entry name" value="CYCLINS"/>
    <property type="match status" value="1"/>
</dbReference>
<evidence type="ECO:0000256" key="5">
    <source>
        <dbReference type="SAM" id="MobiDB-lite"/>
    </source>
</evidence>
<dbReference type="Pfam" id="PF02984">
    <property type="entry name" value="Cyclin_C"/>
    <property type="match status" value="1"/>
</dbReference>
<feature type="domain" description="Cyclin-like" evidence="6">
    <location>
        <begin position="499"/>
        <end position="584"/>
    </location>
</feature>
<dbReference type="InterPro" id="IPR013763">
    <property type="entry name" value="Cyclin-like_dom"/>
</dbReference>
<feature type="compositionally biased region" description="Basic and acidic residues" evidence="5">
    <location>
        <begin position="126"/>
        <end position="136"/>
    </location>
</feature>
<dbReference type="InterPro" id="IPR004367">
    <property type="entry name" value="Cyclin_C-dom"/>
</dbReference>
<name>A0A6I9QW87_ELAGV</name>
<keyword evidence="2 4" id="KW-0195">Cyclin</keyword>
<keyword evidence="1" id="KW-0132">Cell division</keyword>
<dbReference type="Pfam" id="PF00134">
    <property type="entry name" value="Cyclin_N"/>
    <property type="match status" value="1"/>
</dbReference>
<feature type="compositionally biased region" description="Basic residues" evidence="5">
    <location>
        <begin position="86"/>
        <end position="95"/>
    </location>
</feature>
<protein>
    <submittedName>
        <fullName evidence="8">Cyclin-SDS-like</fullName>
    </submittedName>
</protein>
<dbReference type="PROSITE" id="PS00292">
    <property type="entry name" value="CYCLINS"/>
    <property type="match status" value="1"/>
</dbReference>
<evidence type="ECO:0000256" key="4">
    <source>
        <dbReference type="RuleBase" id="RU000383"/>
    </source>
</evidence>
<dbReference type="Gene3D" id="1.10.472.10">
    <property type="entry name" value="Cyclin-like"/>
    <property type="match status" value="2"/>
</dbReference>
<accession>A0A6I9QW87</accession>
<dbReference type="InterPro" id="IPR036915">
    <property type="entry name" value="Cyclin-like_sf"/>
</dbReference>
<reference evidence="8" key="1">
    <citation type="submission" date="2025-08" db="UniProtKB">
        <authorList>
            <consortium name="RefSeq"/>
        </authorList>
    </citation>
    <scope>IDENTIFICATION</scope>
</reference>
<dbReference type="SUPFAM" id="SSF47954">
    <property type="entry name" value="Cyclin-like"/>
    <property type="match status" value="2"/>
</dbReference>
<dbReference type="SMART" id="SM00385">
    <property type="entry name" value="CYCLIN"/>
    <property type="match status" value="2"/>
</dbReference>
<dbReference type="KEGG" id="egu:105041121"/>
<dbReference type="InterPro" id="IPR048258">
    <property type="entry name" value="Cyclins_cyclin-box"/>
</dbReference>
<dbReference type="InParanoid" id="A0A6I9QW87"/>
<feature type="region of interest" description="Disordered" evidence="5">
    <location>
        <begin position="1"/>
        <end position="29"/>
    </location>
</feature>
<proteinExistence type="inferred from homology"/>
<evidence type="ECO:0000256" key="2">
    <source>
        <dbReference type="ARBA" id="ARBA00023127"/>
    </source>
</evidence>
<dbReference type="CDD" id="cd20537">
    <property type="entry name" value="CYCLIN_CCNO-like_rpt2"/>
    <property type="match status" value="1"/>
</dbReference>
<sequence>MPYTGPDQISRRPISGRKRPIEAVPHARKLRSKISRRRRIPLLPIVDGSLNAPFNAEDEAESSSSCLQSDISSESSLVFGGSGALKRPRSPRRRVGNSGAIAIGGSPPDNEYRCITKTYARRRERLRSAESKEDGARGVGPASVKRSKMEENTSNAALETSVSEVSEVIGRFPDGNLKHRAIARKPPENHPEISEFSCLESVSDAIPAKIAKSAGEEGGRSQISQNFASQGEKPSDRDLDSDLACSEEFCSADGGSSEYSTCNELTLSELEAEFFPRSSDGDSSEYSLSVLADSSSDEFSEKSCENSAPSATFSLFLQFAQQFSRSSLSADSNSSSGIPEDSPQEFTLMMFEAEEDEESYKRFRSRERNEAVLRDYVEEYSSSTDYGDLILGQRLQMVNWIMEHANAMELQSETLFLGVSLMDRFLTRGYFKNERNLQLLGIACITLATRIEENQPYNSIRQRCFMVGNNVYSRSEVVAMEWFVQEVLKFKCFLPTIHHFLWFYLKAAGVDSNVENLSRHLALLSLLNHERLCFKPSTVAAGVVILACLATNHESSCLAVMETHVRTKNDDLPECIQSLEWLVKYVC</sequence>
<dbReference type="OrthoDB" id="5590282at2759"/>
<feature type="region of interest" description="Disordered" evidence="5">
    <location>
        <begin position="77"/>
        <end position="107"/>
    </location>
</feature>
<feature type="compositionally biased region" description="Polar residues" evidence="5">
    <location>
        <begin position="152"/>
        <end position="161"/>
    </location>
</feature>
<feature type="domain" description="Cyclin-like" evidence="6">
    <location>
        <begin position="399"/>
        <end position="486"/>
    </location>
</feature>
<comment type="similarity">
    <text evidence="4">Belongs to the cyclin family.</text>
</comment>
<keyword evidence="3" id="KW-0131">Cell cycle</keyword>
<feature type="region of interest" description="Disordered" evidence="5">
    <location>
        <begin position="212"/>
        <end position="240"/>
    </location>
</feature>
<gene>
    <name evidence="8" type="primary">LOC105041121</name>
</gene>
<evidence type="ECO:0000256" key="1">
    <source>
        <dbReference type="ARBA" id="ARBA00022618"/>
    </source>
</evidence>
<dbReference type="InterPro" id="IPR006671">
    <property type="entry name" value="Cyclin_N"/>
</dbReference>
<evidence type="ECO:0000256" key="3">
    <source>
        <dbReference type="ARBA" id="ARBA00023306"/>
    </source>
</evidence>
<evidence type="ECO:0000313" key="7">
    <source>
        <dbReference type="Proteomes" id="UP000504607"/>
    </source>
</evidence>
<keyword evidence="7" id="KW-1185">Reference proteome</keyword>
<organism evidence="7 8">
    <name type="scientific">Elaeis guineensis var. tenera</name>
    <name type="common">Oil palm</name>
    <dbReference type="NCBI Taxonomy" id="51953"/>
    <lineage>
        <taxon>Eukaryota</taxon>
        <taxon>Viridiplantae</taxon>
        <taxon>Streptophyta</taxon>
        <taxon>Embryophyta</taxon>
        <taxon>Tracheophyta</taxon>
        <taxon>Spermatophyta</taxon>
        <taxon>Magnoliopsida</taxon>
        <taxon>Liliopsida</taxon>
        <taxon>Arecaceae</taxon>
        <taxon>Arecoideae</taxon>
        <taxon>Cocoseae</taxon>
        <taxon>Elaeidinae</taxon>
        <taxon>Elaeis</taxon>
    </lineage>
</organism>